<evidence type="ECO:0000313" key="2">
    <source>
        <dbReference type="EMBL" id="KAG2422859.1"/>
    </source>
</evidence>
<evidence type="ECO:0000313" key="3">
    <source>
        <dbReference type="Proteomes" id="UP000613740"/>
    </source>
</evidence>
<comment type="caution">
    <text evidence="2">The sequence shown here is derived from an EMBL/GenBank/DDBJ whole genome shotgun (WGS) entry which is preliminary data.</text>
</comment>
<reference evidence="2" key="1">
    <citation type="journal article" date="2020" name="bioRxiv">
        <title>Comparative genomics of Chlamydomonas.</title>
        <authorList>
            <person name="Craig R.J."/>
            <person name="Hasan A.R."/>
            <person name="Ness R.W."/>
            <person name="Keightley P.D."/>
        </authorList>
    </citation>
    <scope>NUCLEOTIDE SEQUENCE</scope>
    <source>
        <strain evidence="2">CCAP 11/173</strain>
    </source>
</reference>
<dbReference type="OrthoDB" id="561998at2759"/>
<gene>
    <name evidence="2" type="ORF">HYH02_015386</name>
</gene>
<feature type="compositionally biased region" description="Polar residues" evidence="1">
    <location>
        <begin position="586"/>
        <end position="596"/>
    </location>
</feature>
<dbReference type="Proteomes" id="UP000613740">
    <property type="component" value="Unassembled WGS sequence"/>
</dbReference>
<dbReference type="AlphaFoldDB" id="A0A835S9L7"/>
<organism evidence="2 3">
    <name type="scientific">Chlamydomonas schloesseri</name>
    <dbReference type="NCBI Taxonomy" id="2026947"/>
    <lineage>
        <taxon>Eukaryota</taxon>
        <taxon>Viridiplantae</taxon>
        <taxon>Chlorophyta</taxon>
        <taxon>core chlorophytes</taxon>
        <taxon>Chlorophyceae</taxon>
        <taxon>CS clade</taxon>
        <taxon>Chlamydomonadales</taxon>
        <taxon>Chlamydomonadaceae</taxon>
        <taxon>Chlamydomonas</taxon>
    </lineage>
</organism>
<feature type="compositionally biased region" description="Low complexity" evidence="1">
    <location>
        <begin position="289"/>
        <end position="302"/>
    </location>
</feature>
<evidence type="ECO:0000256" key="1">
    <source>
        <dbReference type="SAM" id="MobiDB-lite"/>
    </source>
</evidence>
<feature type="region of interest" description="Disordered" evidence="1">
    <location>
        <begin position="379"/>
        <end position="405"/>
    </location>
</feature>
<feature type="region of interest" description="Disordered" evidence="1">
    <location>
        <begin position="289"/>
        <end position="334"/>
    </location>
</feature>
<feature type="compositionally biased region" description="Pro residues" evidence="1">
    <location>
        <begin position="598"/>
        <end position="619"/>
    </location>
</feature>
<feature type="region of interest" description="Disordered" evidence="1">
    <location>
        <begin position="210"/>
        <end position="266"/>
    </location>
</feature>
<keyword evidence="3" id="KW-1185">Reference proteome</keyword>
<name>A0A835S9L7_9CHLO</name>
<protein>
    <submittedName>
        <fullName evidence="2">Uncharacterized protein</fullName>
    </submittedName>
</protein>
<feature type="compositionally biased region" description="Basic and acidic residues" evidence="1">
    <location>
        <begin position="222"/>
        <end position="233"/>
    </location>
</feature>
<sequence>METSQLQPLQLQMPKFEWDEVENLRVAGNAKLERMMLSSAGGNPHGIGVAMVLNMLDRAPASNSPWSTWHKSVAPTLEAKATAWYNAQPADQKKAPTLHGQALFDYYLQLLAERFEPERKAYHLEQFRKLKMGKQSPTSWLQQLRACEPFLKGSVPEDEFVDRFLRGLPSSIRHKIDAQYGCKALGEQYQLLNNMAADAQTAWQNARTLAVRSGDTGQQGQDGEKKKTFHCDVHGPFSTHPTSKCKSLGNGRTAAATAETSTGESAILRRMEQMEAELARLRAAASTSAAAASSSAPASAPRTKYEADKAKKKGPSGKGGGDSSKGREGRRQAPLPRCGYCGAGHDEDRCYVKHPDLAPEGFEPRSVVHKKQFLENKAKLEASRPRKAAAAAAQEEEEEDEEDGYASFCSHAAAATGAGDSDSTTSASASASASVSDSDSALQAVIDAVLRDPSAEHMQALARELSASASPRTVRVNGSEVLIMRTADQSGVRYKERYANLLCDPPVKALPPYVHNVGQAASVAQGQADMAAACMRADELLQRANRMSNPVLDSYRHRYLTRQHWLPPSEPPDALKDGADSAAATMLSQPTPVSFTPSPIPVMPLAPAPRPPRPQPQTA</sequence>
<feature type="compositionally biased region" description="Low complexity" evidence="1">
    <location>
        <begin position="253"/>
        <end position="266"/>
    </location>
</feature>
<proteinExistence type="predicted"/>
<feature type="region of interest" description="Disordered" evidence="1">
    <location>
        <begin position="567"/>
        <end position="619"/>
    </location>
</feature>
<feature type="compositionally biased region" description="Acidic residues" evidence="1">
    <location>
        <begin position="394"/>
        <end position="404"/>
    </location>
</feature>
<accession>A0A835S9L7</accession>
<dbReference type="EMBL" id="JAEHOD010000184">
    <property type="protein sequence ID" value="KAG2422859.1"/>
    <property type="molecule type" value="Genomic_DNA"/>
</dbReference>